<dbReference type="Pfam" id="PF00117">
    <property type="entry name" value="GATase"/>
    <property type="match status" value="1"/>
</dbReference>
<evidence type="ECO:0000313" key="2">
    <source>
        <dbReference type="EMBL" id="MDP9828180.1"/>
    </source>
</evidence>
<dbReference type="RefSeq" id="WP_307245108.1">
    <property type="nucleotide sequence ID" value="NZ_JAUSQZ010000001.1"/>
</dbReference>
<dbReference type="PANTHER" id="PTHR42695">
    <property type="entry name" value="GLUTAMINE AMIDOTRANSFERASE YLR126C-RELATED"/>
    <property type="match status" value="1"/>
</dbReference>
<dbReference type="PANTHER" id="PTHR42695:SF5">
    <property type="entry name" value="GLUTAMINE AMIDOTRANSFERASE YLR126C-RELATED"/>
    <property type="match status" value="1"/>
</dbReference>
<dbReference type="Gene3D" id="3.40.50.880">
    <property type="match status" value="1"/>
</dbReference>
<sequence>MTTPRPVLVVEHEKGCPAALFGQDLPAVTVVRPYLGDPLPDTLDDHAGLVVLGGEMAAWDDEVAPWLPAVRDLLARAVTGRVPTLGICLGAQLLALATGGEVGRGPRGPEVGLTEVTARPGTDPFFGAVAADLGTTRWTVRQSHGDAVLTLPPGAELLVTGNIYPHQGFRVGEAAWGVQYHPEVTADGFAAWVARGVAKGRVSDPDAVLGPVRAAEPAQQRLARAHAAAFVQQLPNQ</sequence>
<dbReference type="EMBL" id="JAUSQZ010000001">
    <property type="protein sequence ID" value="MDP9828180.1"/>
    <property type="molecule type" value="Genomic_DNA"/>
</dbReference>
<dbReference type="InterPro" id="IPR029062">
    <property type="entry name" value="Class_I_gatase-like"/>
</dbReference>
<evidence type="ECO:0000313" key="3">
    <source>
        <dbReference type="Proteomes" id="UP001235712"/>
    </source>
</evidence>
<gene>
    <name evidence="2" type="ORF">J2S57_003929</name>
</gene>
<evidence type="ECO:0000259" key="1">
    <source>
        <dbReference type="Pfam" id="PF00117"/>
    </source>
</evidence>
<name>A0ABT9P7P3_9ACTN</name>
<reference evidence="2 3" key="1">
    <citation type="submission" date="2023-07" db="EMBL/GenBank/DDBJ databases">
        <title>Sequencing the genomes of 1000 actinobacteria strains.</title>
        <authorList>
            <person name="Klenk H.-P."/>
        </authorList>
    </citation>
    <scope>NUCLEOTIDE SEQUENCE [LARGE SCALE GENOMIC DNA]</scope>
    <source>
        <strain evidence="2 3">DSM 44388</strain>
    </source>
</reference>
<feature type="domain" description="Glutamine amidotransferase" evidence="1">
    <location>
        <begin position="73"/>
        <end position="186"/>
    </location>
</feature>
<dbReference type="SUPFAM" id="SSF52317">
    <property type="entry name" value="Class I glutamine amidotransferase-like"/>
    <property type="match status" value="1"/>
</dbReference>
<dbReference type="PROSITE" id="PS51273">
    <property type="entry name" value="GATASE_TYPE_1"/>
    <property type="match status" value="1"/>
</dbReference>
<dbReference type="InterPro" id="IPR017926">
    <property type="entry name" value="GATASE"/>
</dbReference>
<organism evidence="2 3">
    <name type="scientific">Kineosporia succinea</name>
    <dbReference type="NCBI Taxonomy" id="84632"/>
    <lineage>
        <taxon>Bacteria</taxon>
        <taxon>Bacillati</taxon>
        <taxon>Actinomycetota</taxon>
        <taxon>Actinomycetes</taxon>
        <taxon>Kineosporiales</taxon>
        <taxon>Kineosporiaceae</taxon>
        <taxon>Kineosporia</taxon>
    </lineage>
</organism>
<protein>
    <submittedName>
        <fullName evidence="2">GMP synthase-like glutamine amidotransferase</fullName>
    </submittedName>
</protein>
<proteinExistence type="predicted"/>
<accession>A0ABT9P7P3</accession>
<comment type="caution">
    <text evidence="2">The sequence shown here is derived from an EMBL/GenBank/DDBJ whole genome shotgun (WGS) entry which is preliminary data.</text>
</comment>
<dbReference type="CDD" id="cd01741">
    <property type="entry name" value="GATase1_1"/>
    <property type="match status" value="1"/>
</dbReference>
<keyword evidence="3" id="KW-1185">Reference proteome</keyword>
<dbReference type="InterPro" id="IPR044992">
    <property type="entry name" value="ChyE-like"/>
</dbReference>
<dbReference type="Proteomes" id="UP001235712">
    <property type="component" value="Unassembled WGS sequence"/>
</dbReference>